<protein>
    <submittedName>
        <fullName evidence="2">Uncharacterized protein</fullName>
    </submittedName>
</protein>
<evidence type="ECO:0000256" key="1">
    <source>
        <dbReference type="SAM" id="MobiDB-lite"/>
    </source>
</evidence>
<proteinExistence type="predicted"/>
<feature type="region of interest" description="Disordered" evidence="1">
    <location>
        <begin position="78"/>
        <end position="99"/>
    </location>
</feature>
<evidence type="ECO:0000313" key="2">
    <source>
        <dbReference type="EMBL" id="CAK0890968.1"/>
    </source>
</evidence>
<keyword evidence="3" id="KW-1185">Reference proteome</keyword>
<gene>
    <name evidence="2" type="ORF">PCOR1329_LOCUS71040</name>
</gene>
<reference evidence="2" key="1">
    <citation type="submission" date="2023-10" db="EMBL/GenBank/DDBJ databases">
        <authorList>
            <person name="Chen Y."/>
            <person name="Shah S."/>
            <person name="Dougan E. K."/>
            <person name="Thang M."/>
            <person name="Chan C."/>
        </authorList>
    </citation>
    <scope>NUCLEOTIDE SEQUENCE [LARGE SCALE GENOMIC DNA]</scope>
</reference>
<dbReference type="Proteomes" id="UP001189429">
    <property type="component" value="Unassembled WGS sequence"/>
</dbReference>
<comment type="caution">
    <text evidence="2">The sequence shown here is derived from an EMBL/GenBank/DDBJ whole genome shotgun (WGS) entry which is preliminary data.</text>
</comment>
<accession>A0ABN9WVT2</accession>
<organism evidence="2 3">
    <name type="scientific">Prorocentrum cordatum</name>
    <dbReference type="NCBI Taxonomy" id="2364126"/>
    <lineage>
        <taxon>Eukaryota</taxon>
        <taxon>Sar</taxon>
        <taxon>Alveolata</taxon>
        <taxon>Dinophyceae</taxon>
        <taxon>Prorocentrales</taxon>
        <taxon>Prorocentraceae</taxon>
        <taxon>Prorocentrum</taxon>
    </lineage>
</organism>
<dbReference type="EMBL" id="CAUYUJ010019407">
    <property type="protein sequence ID" value="CAK0890968.1"/>
    <property type="molecule type" value="Genomic_DNA"/>
</dbReference>
<evidence type="ECO:0000313" key="3">
    <source>
        <dbReference type="Proteomes" id="UP001189429"/>
    </source>
</evidence>
<feature type="compositionally biased region" description="Low complexity" evidence="1">
    <location>
        <begin position="80"/>
        <end position="97"/>
    </location>
</feature>
<feature type="non-terminal residue" evidence="2">
    <location>
        <position position="150"/>
    </location>
</feature>
<sequence length="150" mass="15199">MRGALAAGSLGRLLARPGDGPLTSVAACLGGAAAAEMLPAAAACRRLAAACALELQRRAAASGALSLREARAQLAQLEDAAAGGEAPAPGTAAAAGEDLQEEHLGRLLGEGAATAPRERLQEQLEEVGGQLRRGALRLRLARQWGDYLDA</sequence>
<name>A0ABN9WVT2_9DINO</name>